<dbReference type="PANTHER" id="PTHR24006">
    <property type="entry name" value="UBIQUITIN CARBOXYL-TERMINAL HYDROLASE"/>
    <property type="match status" value="1"/>
</dbReference>
<dbReference type="PROSITE" id="PS50235">
    <property type="entry name" value="USP_3"/>
    <property type="match status" value="1"/>
</dbReference>
<dbReference type="FunFam" id="3.90.70.10:FF:000026">
    <property type="entry name" value="Ubiquitin carboxyl-terminal hydrolase 15"/>
    <property type="match status" value="1"/>
</dbReference>
<dbReference type="Pfam" id="PF00443">
    <property type="entry name" value="UCH"/>
    <property type="match status" value="1"/>
</dbReference>
<evidence type="ECO:0000256" key="1">
    <source>
        <dbReference type="ARBA" id="ARBA00009085"/>
    </source>
</evidence>
<feature type="non-terminal residue" evidence="3">
    <location>
        <position position="336"/>
    </location>
</feature>
<dbReference type="PROSITE" id="PS00972">
    <property type="entry name" value="USP_1"/>
    <property type="match status" value="1"/>
</dbReference>
<gene>
    <name evidence="3" type="ORF">M569_09988</name>
</gene>
<name>S8DXU4_9LAMI</name>
<dbReference type="PANTHER" id="PTHR24006:SF690">
    <property type="entry name" value="UBIQUITIN CARBOXYL-TERMINAL HYDROLASE 17"/>
    <property type="match status" value="1"/>
</dbReference>
<proteinExistence type="inferred from homology"/>
<dbReference type="GO" id="GO:0005829">
    <property type="term" value="C:cytosol"/>
    <property type="evidence" value="ECO:0007669"/>
    <property type="project" value="TreeGrafter"/>
</dbReference>
<dbReference type="EMBL" id="AUSU01004613">
    <property type="protein sequence ID" value="EPS64787.1"/>
    <property type="molecule type" value="Genomic_DNA"/>
</dbReference>
<dbReference type="Proteomes" id="UP000015453">
    <property type="component" value="Unassembled WGS sequence"/>
</dbReference>
<accession>S8DXU4</accession>
<dbReference type="GO" id="GO:0004843">
    <property type="term" value="F:cysteine-type deubiquitinase activity"/>
    <property type="evidence" value="ECO:0007669"/>
    <property type="project" value="InterPro"/>
</dbReference>
<organism evidence="3 4">
    <name type="scientific">Genlisea aurea</name>
    <dbReference type="NCBI Taxonomy" id="192259"/>
    <lineage>
        <taxon>Eukaryota</taxon>
        <taxon>Viridiplantae</taxon>
        <taxon>Streptophyta</taxon>
        <taxon>Embryophyta</taxon>
        <taxon>Tracheophyta</taxon>
        <taxon>Spermatophyta</taxon>
        <taxon>Magnoliopsida</taxon>
        <taxon>eudicotyledons</taxon>
        <taxon>Gunneridae</taxon>
        <taxon>Pentapetalae</taxon>
        <taxon>asterids</taxon>
        <taxon>lamiids</taxon>
        <taxon>Lamiales</taxon>
        <taxon>Lentibulariaceae</taxon>
        <taxon>Genlisea</taxon>
    </lineage>
</organism>
<dbReference type="InterPro" id="IPR028889">
    <property type="entry name" value="USP"/>
</dbReference>
<comment type="similarity">
    <text evidence="1">Belongs to the peptidase C19 family.</text>
</comment>
<dbReference type="InterPro" id="IPR001394">
    <property type="entry name" value="Peptidase_C19_UCH"/>
</dbReference>
<dbReference type="GO" id="GO:0005634">
    <property type="term" value="C:nucleus"/>
    <property type="evidence" value="ECO:0007669"/>
    <property type="project" value="TreeGrafter"/>
</dbReference>
<keyword evidence="4" id="KW-1185">Reference proteome</keyword>
<dbReference type="GO" id="GO:0016579">
    <property type="term" value="P:protein deubiquitination"/>
    <property type="evidence" value="ECO:0007669"/>
    <property type="project" value="InterPro"/>
</dbReference>
<sequence length="336" mass="37868">AILPRLFQQLYSFNPIEFRPFGLTNCGNSCYANAVLQCLAFTRPLTSYFLQGLHSKTCRKRDWCLVCEFEYLIRKGRQTNYPLSPIGIISQVKRIGSHLNPGRQEDAHDFLRNVVEKMQSVWLEEVGFSGSFAEDSTLLGLSFGGYVQSKIKCLKCSGRSERFDRVMDISVEINGDIDSLEAALAQFTVSETLGGDDKYKCGRCKSYENAKKKLTVVEAPNILTVILKRFQSGNVEKKLNKVVRFPEALDLTPYTSRSSDKNPIYGLYAVVVHSDAANSSYSGHYVSFVKDASGDWFRIDDSRVGRAEVEDVLSAEAYMLFYARRRARIPSFLVNG</sequence>
<feature type="domain" description="USP" evidence="2">
    <location>
        <begin position="21"/>
        <end position="325"/>
    </location>
</feature>
<reference evidence="3 4" key="1">
    <citation type="journal article" date="2013" name="BMC Genomics">
        <title>The miniature genome of a carnivorous plant Genlisea aurea contains a low number of genes and short non-coding sequences.</title>
        <authorList>
            <person name="Leushkin E.V."/>
            <person name="Sutormin R.A."/>
            <person name="Nabieva E.R."/>
            <person name="Penin A.A."/>
            <person name="Kondrashov A.S."/>
            <person name="Logacheva M.D."/>
        </authorList>
    </citation>
    <scope>NUCLEOTIDE SEQUENCE [LARGE SCALE GENOMIC DNA]</scope>
</reference>
<protein>
    <recommendedName>
        <fullName evidence="2">USP domain-containing protein</fullName>
    </recommendedName>
</protein>
<feature type="non-terminal residue" evidence="3">
    <location>
        <position position="1"/>
    </location>
</feature>
<dbReference type="InterPro" id="IPR050164">
    <property type="entry name" value="Peptidase_C19"/>
</dbReference>
<dbReference type="SUPFAM" id="SSF54001">
    <property type="entry name" value="Cysteine proteinases"/>
    <property type="match status" value="1"/>
</dbReference>
<dbReference type="InterPro" id="IPR038765">
    <property type="entry name" value="Papain-like_cys_pep_sf"/>
</dbReference>
<evidence type="ECO:0000313" key="4">
    <source>
        <dbReference type="Proteomes" id="UP000015453"/>
    </source>
</evidence>
<evidence type="ECO:0000313" key="3">
    <source>
        <dbReference type="EMBL" id="EPS64787.1"/>
    </source>
</evidence>
<comment type="caution">
    <text evidence="3">The sequence shown here is derived from an EMBL/GenBank/DDBJ whole genome shotgun (WGS) entry which is preliminary data.</text>
</comment>
<dbReference type="OrthoDB" id="420187at2759"/>
<dbReference type="AlphaFoldDB" id="S8DXU4"/>
<evidence type="ECO:0000259" key="2">
    <source>
        <dbReference type="PROSITE" id="PS50235"/>
    </source>
</evidence>
<dbReference type="InterPro" id="IPR018200">
    <property type="entry name" value="USP_CS"/>
</dbReference>
<dbReference type="Gene3D" id="3.90.70.10">
    <property type="entry name" value="Cysteine proteinases"/>
    <property type="match status" value="1"/>
</dbReference>